<keyword evidence="4" id="KW-1185">Reference proteome</keyword>
<dbReference type="PANTHER" id="PTHR12526">
    <property type="entry name" value="GLYCOSYLTRANSFERASE"/>
    <property type="match status" value="1"/>
</dbReference>
<dbReference type="AlphaFoldDB" id="A0A1Z4MVY3"/>
<dbReference type="Proteomes" id="UP000218785">
    <property type="component" value="Chromosome"/>
</dbReference>
<reference evidence="3 4" key="1">
    <citation type="submission" date="2017-06" db="EMBL/GenBank/DDBJ databases">
        <title>Genome sequencing of cyanobaciteial culture collection at National Institute for Environmental Studies (NIES).</title>
        <authorList>
            <person name="Hirose Y."/>
            <person name="Shimura Y."/>
            <person name="Fujisawa T."/>
            <person name="Nakamura Y."/>
            <person name="Kawachi M."/>
        </authorList>
    </citation>
    <scope>NUCLEOTIDE SEQUENCE [LARGE SCALE GENOMIC DNA]</scope>
    <source>
        <strain evidence="3 4">NIES-37</strain>
    </source>
</reference>
<feature type="domain" description="Glycosyltransferase subfamily 4-like N-terminal" evidence="2">
    <location>
        <begin position="13"/>
        <end position="152"/>
    </location>
</feature>
<evidence type="ECO:0000313" key="4">
    <source>
        <dbReference type="Proteomes" id="UP000218785"/>
    </source>
</evidence>
<dbReference type="EMBL" id="AP018248">
    <property type="protein sequence ID" value="BAY97603.1"/>
    <property type="molecule type" value="Genomic_DNA"/>
</dbReference>
<dbReference type="InterPro" id="IPR001296">
    <property type="entry name" value="Glyco_trans_1"/>
</dbReference>
<dbReference type="Pfam" id="PF13439">
    <property type="entry name" value="Glyco_transf_4"/>
    <property type="match status" value="1"/>
</dbReference>
<feature type="domain" description="Glycosyl transferase family 1" evidence="1">
    <location>
        <begin position="164"/>
        <end position="320"/>
    </location>
</feature>
<gene>
    <name evidence="3" type="ORF">NIES37_15450</name>
</gene>
<evidence type="ECO:0000313" key="3">
    <source>
        <dbReference type="EMBL" id="BAY97603.1"/>
    </source>
</evidence>
<dbReference type="RefSeq" id="WP_096574631.1">
    <property type="nucleotide sequence ID" value="NZ_CAWNJS010000001.1"/>
</dbReference>
<dbReference type="GO" id="GO:0016757">
    <property type="term" value="F:glycosyltransferase activity"/>
    <property type="evidence" value="ECO:0007669"/>
    <property type="project" value="InterPro"/>
</dbReference>
<accession>A0A1Z4MVY3</accession>
<sequence>MKLCWLLPNDKSGGISPVVLSCCRQAAQAGHKTTMLFLNKPSWLTSSQFQVSSLGLPNGATETPKMLLQWLEQNPQDVLFFNGCEEFDVIIPYLSAKIKCVYVVHDTAPAYWLRAIAQEEAVEAIVAVSETVASKFRHQLKCSDKLSVIYNGCVFPEIEKLNDVRQDDLIFLGGENPTKGAFDILNLWKSLIKLGFKGKLHWFGNLTPKFINKIRQLPNSEQIKIYGYVPRDVIFSTAASAKVILMLSRVEPFGMATIEAMGMGCIPVAWDVETGTKEIATANETGLFAPLGDTHNLAQKVIFACENYQAFNHAVIECARSKFNETVMWKGYESLIEKISTLPAINRSKQGQQPALYQPPIRRFQLLPTGLRAAIRELIGRSPTLGYLVRDLRGW</sequence>
<dbReference type="InterPro" id="IPR028098">
    <property type="entry name" value="Glyco_trans_4-like_N"/>
</dbReference>
<name>A0A1Z4MVY3_9CYAN</name>
<keyword evidence="3" id="KW-0808">Transferase</keyword>
<proteinExistence type="predicted"/>
<dbReference type="Gene3D" id="3.40.50.2000">
    <property type="entry name" value="Glycogen Phosphorylase B"/>
    <property type="match status" value="2"/>
</dbReference>
<dbReference type="KEGG" id="ttq:NIES37_15450"/>
<organism evidence="3 4">
    <name type="scientific">Tolypothrix tenuis PCC 7101</name>
    <dbReference type="NCBI Taxonomy" id="231146"/>
    <lineage>
        <taxon>Bacteria</taxon>
        <taxon>Bacillati</taxon>
        <taxon>Cyanobacteriota</taxon>
        <taxon>Cyanophyceae</taxon>
        <taxon>Nostocales</taxon>
        <taxon>Tolypothrichaceae</taxon>
        <taxon>Tolypothrix</taxon>
    </lineage>
</organism>
<dbReference type="SUPFAM" id="SSF53756">
    <property type="entry name" value="UDP-Glycosyltransferase/glycogen phosphorylase"/>
    <property type="match status" value="1"/>
</dbReference>
<evidence type="ECO:0000259" key="2">
    <source>
        <dbReference type="Pfam" id="PF13439"/>
    </source>
</evidence>
<protein>
    <submittedName>
        <fullName evidence="3">Group 1 glycosyl transferase</fullName>
    </submittedName>
</protein>
<evidence type="ECO:0000259" key="1">
    <source>
        <dbReference type="Pfam" id="PF00534"/>
    </source>
</evidence>
<dbReference type="PROSITE" id="PS51257">
    <property type="entry name" value="PROKAR_LIPOPROTEIN"/>
    <property type="match status" value="1"/>
</dbReference>
<dbReference type="Pfam" id="PF00534">
    <property type="entry name" value="Glycos_transf_1"/>
    <property type="match status" value="1"/>
</dbReference>
<dbReference type="CDD" id="cd03801">
    <property type="entry name" value="GT4_PimA-like"/>
    <property type="match status" value="1"/>
</dbReference>